<feature type="transmembrane region" description="Helical" evidence="12">
    <location>
        <begin position="868"/>
        <end position="887"/>
    </location>
</feature>
<evidence type="ECO:0000256" key="3">
    <source>
        <dbReference type="ARBA" id="ARBA00022475"/>
    </source>
</evidence>
<keyword evidence="11 12" id="KW-0472">Membrane</keyword>
<evidence type="ECO:0000256" key="10">
    <source>
        <dbReference type="ARBA" id="ARBA00022989"/>
    </source>
</evidence>
<feature type="transmembrane region" description="Helical" evidence="12">
    <location>
        <begin position="798"/>
        <end position="818"/>
    </location>
</feature>
<evidence type="ECO:0000256" key="12">
    <source>
        <dbReference type="SAM" id="Phobius"/>
    </source>
</evidence>
<reference evidence="14 15" key="1">
    <citation type="submission" date="2013-09" db="EMBL/GenBank/DDBJ databases">
        <title>High correlation between genotypes and phenotypes of environmental bacteria Comamonas testosteroni strains.</title>
        <authorList>
            <person name="Liu L."/>
            <person name="Zhu W."/>
            <person name="Xia X."/>
            <person name="Xu B."/>
            <person name="Luo M."/>
            <person name="Wang G."/>
        </authorList>
    </citation>
    <scope>NUCLEOTIDE SEQUENCE [LARGE SCALE GENOMIC DNA]</scope>
    <source>
        <strain evidence="14 15">JL14</strain>
    </source>
</reference>
<dbReference type="InterPro" id="IPR023299">
    <property type="entry name" value="ATPase_P-typ_cyto_dom_N"/>
</dbReference>
<dbReference type="InterPro" id="IPR023298">
    <property type="entry name" value="ATPase_P-typ_TM_dom_sf"/>
</dbReference>
<evidence type="ECO:0000256" key="4">
    <source>
        <dbReference type="ARBA" id="ARBA00022553"/>
    </source>
</evidence>
<dbReference type="NCBIfam" id="TIGR01494">
    <property type="entry name" value="ATPase_P-type"/>
    <property type="match status" value="2"/>
</dbReference>
<dbReference type="SFLD" id="SFLDG00002">
    <property type="entry name" value="C1.7:_P-type_atpase_like"/>
    <property type="match status" value="1"/>
</dbReference>
<feature type="transmembrane region" description="Helical" evidence="12">
    <location>
        <begin position="725"/>
        <end position="745"/>
    </location>
</feature>
<keyword evidence="10 12" id="KW-1133">Transmembrane helix</keyword>
<dbReference type="SMART" id="SM00831">
    <property type="entry name" value="Cation_ATPase_N"/>
    <property type="match status" value="1"/>
</dbReference>
<evidence type="ECO:0000256" key="1">
    <source>
        <dbReference type="ARBA" id="ARBA00004651"/>
    </source>
</evidence>
<keyword evidence="8" id="KW-0460">Magnesium</keyword>
<dbReference type="FunFam" id="2.70.150.10:FF:000160">
    <property type="entry name" value="Sarcoplasmic/endoplasmic reticulum calcium ATPase 1"/>
    <property type="match status" value="1"/>
</dbReference>
<feature type="transmembrane region" description="Helical" evidence="12">
    <location>
        <begin position="62"/>
        <end position="80"/>
    </location>
</feature>
<dbReference type="PRINTS" id="PR00119">
    <property type="entry name" value="CATATPASE"/>
</dbReference>
<dbReference type="SFLD" id="SFLDS00003">
    <property type="entry name" value="Haloacid_Dehalogenase"/>
    <property type="match status" value="1"/>
</dbReference>
<dbReference type="GO" id="GO:0036376">
    <property type="term" value="P:sodium ion export across plasma membrane"/>
    <property type="evidence" value="ECO:0007669"/>
    <property type="project" value="TreeGrafter"/>
</dbReference>
<keyword evidence="4" id="KW-0597">Phosphoprotein</keyword>
<evidence type="ECO:0000259" key="13">
    <source>
        <dbReference type="SMART" id="SM00831"/>
    </source>
</evidence>
<dbReference type="Pfam" id="PF13246">
    <property type="entry name" value="Cation_ATPase"/>
    <property type="match status" value="1"/>
</dbReference>
<dbReference type="GO" id="GO:0005886">
    <property type="term" value="C:plasma membrane"/>
    <property type="evidence" value="ECO:0007669"/>
    <property type="project" value="UniProtKB-SubCell"/>
</dbReference>
<dbReference type="SUPFAM" id="SSF81653">
    <property type="entry name" value="Calcium ATPase, transduction domain A"/>
    <property type="match status" value="1"/>
</dbReference>
<evidence type="ECO:0000256" key="6">
    <source>
        <dbReference type="ARBA" id="ARBA00022741"/>
    </source>
</evidence>
<keyword evidence="9" id="KW-1278">Translocase</keyword>
<feature type="transmembrane region" description="Helical" evidence="12">
    <location>
        <begin position="694"/>
        <end position="719"/>
    </location>
</feature>
<dbReference type="GO" id="GO:0016887">
    <property type="term" value="F:ATP hydrolysis activity"/>
    <property type="evidence" value="ECO:0007669"/>
    <property type="project" value="InterPro"/>
</dbReference>
<dbReference type="InterPro" id="IPR023214">
    <property type="entry name" value="HAD_sf"/>
</dbReference>
<dbReference type="Pfam" id="PF00689">
    <property type="entry name" value="Cation_ATPase_C"/>
    <property type="match status" value="1"/>
</dbReference>
<accession>A0A0E3BMH5</accession>
<dbReference type="InterPro" id="IPR008250">
    <property type="entry name" value="ATPase_P-typ_transduc_dom_A_sf"/>
</dbReference>
<dbReference type="FunFam" id="3.40.50.1000:FF:000001">
    <property type="entry name" value="Phospholipid-transporting ATPase IC"/>
    <property type="match status" value="1"/>
</dbReference>
<evidence type="ECO:0000313" key="14">
    <source>
        <dbReference type="EMBL" id="KGG93442.1"/>
    </source>
</evidence>
<organism evidence="14 15">
    <name type="scientific">Comamonas thiooxydans</name>
    <dbReference type="NCBI Taxonomy" id="363952"/>
    <lineage>
        <taxon>Bacteria</taxon>
        <taxon>Pseudomonadati</taxon>
        <taxon>Pseudomonadota</taxon>
        <taxon>Betaproteobacteria</taxon>
        <taxon>Burkholderiales</taxon>
        <taxon>Comamonadaceae</taxon>
        <taxon>Comamonas</taxon>
    </lineage>
</organism>
<dbReference type="InterPro" id="IPR059000">
    <property type="entry name" value="ATPase_P-type_domA"/>
</dbReference>
<keyword evidence="3" id="KW-1003">Cell membrane</keyword>
<dbReference type="SFLD" id="SFLDF00027">
    <property type="entry name" value="p-type_atpase"/>
    <property type="match status" value="1"/>
</dbReference>
<name>A0A0E3BMH5_9BURK</name>
<dbReference type="GO" id="GO:0030007">
    <property type="term" value="P:intracellular potassium ion homeostasis"/>
    <property type="evidence" value="ECO:0007669"/>
    <property type="project" value="TreeGrafter"/>
</dbReference>
<dbReference type="FunFam" id="3.40.50.1000:FF:000028">
    <property type="entry name" value="Calcium-transporting P-type ATPase, putative"/>
    <property type="match status" value="1"/>
</dbReference>
<proteinExistence type="inferred from homology"/>
<dbReference type="GO" id="GO:1902600">
    <property type="term" value="P:proton transmembrane transport"/>
    <property type="evidence" value="ECO:0007669"/>
    <property type="project" value="TreeGrafter"/>
</dbReference>
<keyword evidence="6" id="KW-0547">Nucleotide-binding</keyword>
<dbReference type="RefSeq" id="WP_034378792.1">
    <property type="nucleotide sequence ID" value="NZ_AWTN01000084.1"/>
</dbReference>
<dbReference type="EMBL" id="AWTN01000084">
    <property type="protein sequence ID" value="KGG93442.1"/>
    <property type="molecule type" value="Genomic_DNA"/>
</dbReference>
<dbReference type="Pfam" id="PF00690">
    <property type="entry name" value="Cation_ATPase_N"/>
    <property type="match status" value="1"/>
</dbReference>
<dbReference type="PRINTS" id="PR00120">
    <property type="entry name" value="HATPASE"/>
</dbReference>
<protein>
    <submittedName>
        <fullName evidence="14">Carbonate dehydratase</fullName>
    </submittedName>
</protein>
<dbReference type="GO" id="GO:1990573">
    <property type="term" value="P:potassium ion import across plasma membrane"/>
    <property type="evidence" value="ECO:0007669"/>
    <property type="project" value="TreeGrafter"/>
</dbReference>
<dbReference type="Pfam" id="PF00122">
    <property type="entry name" value="E1-E2_ATPase"/>
    <property type="match status" value="1"/>
</dbReference>
<dbReference type="InterPro" id="IPR036412">
    <property type="entry name" value="HAD-like_sf"/>
</dbReference>
<comment type="similarity">
    <text evidence="2">Belongs to the cation transport ATPase (P-type) (TC 3.A.3) family. Type IIA subfamily.</text>
</comment>
<feature type="domain" description="Cation-transporting P-type ATPase N-terminal" evidence="13">
    <location>
        <begin position="9"/>
        <end position="82"/>
    </location>
</feature>
<dbReference type="InterPro" id="IPR001757">
    <property type="entry name" value="P_typ_ATPase"/>
</dbReference>
<dbReference type="SUPFAM" id="SSF81665">
    <property type="entry name" value="Calcium ATPase, transmembrane domain M"/>
    <property type="match status" value="1"/>
</dbReference>
<dbReference type="InterPro" id="IPR018303">
    <property type="entry name" value="ATPase_P-typ_P_site"/>
</dbReference>
<dbReference type="PANTHER" id="PTHR43294">
    <property type="entry name" value="SODIUM/POTASSIUM-TRANSPORTING ATPASE SUBUNIT ALPHA"/>
    <property type="match status" value="1"/>
</dbReference>
<feature type="transmembrane region" description="Helical" evidence="12">
    <location>
        <begin position="250"/>
        <end position="268"/>
    </location>
</feature>
<dbReference type="Gene3D" id="2.70.150.10">
    <property type="entry name" value="Calcium-transporting ATPase, cytoplasmic transduction domain A"/>
    <property type="match status" value="1"/>
</dbReference>
<dbReference type="PROSITE" id="PS00154">
    <property type="entry name" value="ATPASE_E1_E2"/>
    <property type="match status" value="1"/>
</dbReference>
<dbReference type="InterPro" id="IPR050510">
    <property type="entry name" value="Cation_transp_ATPase_P-type"/>
</dbReference>
<comment type="caution">
    <text evidence="14">The sequence shown here is derived from an EMBL/GenBank/DDBJ whole genome shotgun (WGS) entry which is preliminary data.</text>
</comment>
<dbReference type="GO" id="GO:0006883">
    <property type="term" value="P:intracellular sodium ion homeostasis"/>
    <property type="evidence" value="ECO:0007669"/>
    <property type="project" value="TreeGrafter"/>
</dbReference>
<dbReference type="Proteomes" id="UP000029567">
    <property type="component" value="Unassembled WGS sequence"/>
</dbReference>
<feature type="transmembrane region" description="Helical" evidence="12">
    <location>
        <begin position="830"/>
        <end position="853"/>
    </location>
</feature>
<feature type="transmembrane region" description="Helical" evidence="12">
    <location>
        <begin position="766"/>
        <end position="786"/>
    </location>
</feature>
<dbReference type="Pfam" id="PF08282">
    <property type="entry name" value="Hydrolase_3"/>
    <property type="match status" value="1"/>
</dbReference>
<keyword evidence="5 12" id="KW-0812">Transmembrane</keyword>
<evidence type="ECO:0000256" key="9">
    <source>
        <dbReference type="ARBA" id="ARBA00022967"/>
    </source>
</evidence>
<feature type="transmembrane region" description="Helical" evidence="12">
    <location>
        <begin position="274"/>
        <end position="302"/>
    </location>
</feature>
<dbReference type="GO" id="GO:0005391">
    <property type="term" value="F:P-type sodium:potassium-exchanging transporter activity"/>
    <property type="evidence" value="ECO:0007669"/>
    <property type="project" value="TreeGrafter"/>
</dbReference>
<sequence length="901" mass="96029">MQEQNRVAAWHALATDTVLTQLQSTAAGLSSGEARERLQQQGPNALPAAASRSMLARFLSQFNNLLIYVLLGSAVVTALLQHWVDTGVILAVVLINAVFGFVQEGRAEKALDAVKAMVSSRANVLRDGLRMAVPAEELVAGDCVLLEAGDRVPADLRLLRASSLKLDEAMLTGESVAVDKSADPVVVDAALGDRFSMAYSGTLVAAGQGLGVVVATGPRTELGQISTMLGSVQTLATPLTRLMDRFARQLTVTILSLSALMFCFALWVRDYDTADAFIAVVGIAVSAIPEGLPVVMTIALAIGVQRMAARYAIVRSLPAVETLGAVSVICSDKTGTLTRNEMSVRAVVLPGSRFDIEGEGYAPQGRFTLAGEEIEPALHPQLLHFATGAALCNDAHVRHAEGTAWTVEGDPMEGALVTLATRAGLDVERLRQDWRRLDEVPFDAVHRYMATLHRPVDAPAVVFVKGAPEQVLAMCRDQQGAEGLQALDAAYWLEQVDALAAKGYRVLGLASFAPEDAKDRVDMADVKDLTLLGVLGMIDPPRESAKEAVRECRSAGIAVKMITGDHAATAAAIARELALADTIRVTSGHELDGLNDAQLIDVARASTVFARTSPEHKLRLVQALQADRSVIAMTGDGVNDAPALKRADIGVAMGITGTAAAKEAAGMVLADDNFATIVAAVKEGRTVYENLRKVIAWTLPTNGGQAIVIVAAILLGLSLPVTPVQILWVNLVTAVALGLTLAFEPPEPTLMQRKPRSPDEQLLQPYLLWRVALVSVLFALGCFGMFEWSLRRGDSVELARTIVVNALVIMEIFYLFSVRYTQGTSLSLRGVLGTPAVLLGVAGVTLVQLLFTYTPPMQALFDSRPVDLAAGLLAIGLGVALLLLLEVEKLLVRWMRLGVRA</sequence>
<evidence type="ECO:0000256" key="8">
    <source>
        <dbReference type="ARBA" id="ARBA00022842"/>
    </source>
</evidence>
<dbReference type="PANTHER" id="PTHR43294:SF21">
    <property type="entry name" value="CATION TRANSPORTING ATPASE"/>
    <property type="match status" value="1"/>
</dbReference>
<dbReference type="Gene3D" id="3.40.50.1000">
    <property type="entry name" value="HAD superfamily/HAD-like"/>
    <property type="match status" value="1"/>
</dbReference>
<dbReference type="InterPro" id="IPR004014">
    <property type="entry name" value="ATPase_P-typ_cation-transptr_N"/>
</dbReference>
<dbReference type="InterPro" id="IPR006068">
    <property type="entry name" value="ATPase_P-typ_cation-transptr_C"/>
</dbReference>
<dbReference type="AlphaFoldDB" id="A0A0E3BMH5"/>
<dbReference type="SUPFAM" id="SSF56784">
    <property type="entry name" value="HAD-like"/>
    <property type="match status" value="1"/>
</dbReference>
<dbReference type="InterPro" id="IPR044492">
    <property type="entry name" value="P_typ_ATPase_HD_dom"/>
</dbReference>
<evidence type="ECO:0000256" key="2">
    <source>
        <dbReference type="ARBA" id="ARBA00005675"/>
    </source>
</evidence>
<feature type="transmembrane region" description="Helical" evidence="12">
    <location>
        <begin position="86"/>
        <end position="102"/>
    </location>
</feature>
<dbReference type="GO" id="GO:0005524">
    <property type="term" value="F:ATP binding"/>
    <property type="evidence" value="ECO:0007669"/>
    <property type="project" value="UniProtKB-KW"/>
</dbReference>
<dbReference type="Gene3D" id="1.20.1110.10">
    <property type="entry name" value="Calcium-transporting ATPase, transmembrane domain"/>
    <property type="match status" value="1"/>
</dbReference>
<dbReference type="SUPFAM" id="SSF81660">
    <property type="entry name" value="Metal cation-transporting ATPase, ATP-binding domain N"/>
    <property type="match status" value="1"/>
</dbReference>
<gene>
    <name evidence="14" type="ORF">P245_09885</name>
</gene>
<evidence type="ECO:0000256" key="7">
    <source>
        <dbReference type="ARBA" id="ARBA00022840"/>
    </source>
</evidence>
<evidence type="ECO:0000256" key="11">
    <source>
        <dbReference type="ARBA" id="ARBA00023136"/>
    </source>
</evidence>
<evidence type="ECO:0000313" key="15">
    <source>
        <dbReference type="Proteomes" id="UP000029567"/>
    </source>
</evidence>
<comment type="subcellular location">
    <subcellularLocation>
        <location evidence="1">Cell membrane</location>
        <topology evidence="1">Multi-pass membrane protein</topology>
    </subcellularLocation>
</comment>
<dbReference type="Gene3D" id="3.40.1110.10">
    <property type="entry name" value="Calcium-transporting ATPase, cytoplasmic domain N"/>
    <property type="match status" value="1"/>
</dbReference>
<keyword evidence="7" id="KW-0067">ATP-binding</keyword>
<evidence type="ECO:0000256" key="5">
    <source>
        <dbReference type="ARBA" id="ARBA00022692"/>
    </source>
</evidence>